<dbReference type="EMBL" id="CP042437">
    <property type="protein sequence ID" value="QEC75964.1"/>
    <property type="molecule type" value="Genomic_DNA"/>
</dbReference>
<name>A0A5B8VW97_9SPHI</name>
<dbReference type="SUPFAM" id="SSF140990">
    <property type="entry name" value="FtsH protease domain-like"/>
    <property type="match status" value="1"/>
</dbReference>
<dbReference type="Gene3D" id="1.20.58.760">
    <property type="entry name" value="Peptidase M41"/>
    <property type="match status" value="1"/>
</dbReference>
<dbReference type="GO" id="GO:0006508">
    <property type="term" value="P:proteolysis"/>
    <property type="evidence" value="ECO:0007669"/>
    <property type="project" value="InterPro"/>
</dbReference>
<dbReference type="Proteomes" id="UP000321362">
    <property type="component" value="Chromosome"/>
</dbReference>
<evidence type="ECO:0008006" key="3">
    <source>
        <dbReference type="Google" id="ProtNLM"/>
    </source>
</evidence>
<dbReference type="KEGG" id="mgk:FSB76_08395"/>
<dbReference type="GO" id="GO:0005524">
    <property type="term" value="F:ATP binding"/>
    <property type="evidence" value="ECO:0007669"/>
    <property type="project" value="InterPro"/>
</dbReference>
<dbReference type="GO" id="GO:0004176">
    <property type="term" value="F:ATP-dependent peptidase activity"/>
    <property type="evidence" value="ECO:0007669"/>
    <property type="project" value="InterPro"/>
</dbReference>
<evidence type="ECO:0000313" key="2">
    <source>
        <dbReference type="Proteomes" id="UP000321362"/>
    </source>
</evidence>
<dbReference type="AlphaFoldDB" id="A0A5B8VW97"/>
<protein>
    <recommendedName>
        <fullName evidence="3">Peptidase M41 domain-containing protein</fullName>
    </recommendedName>
</protein>
<sequence>MKQMVKRLKKWRNRLRYYFTTPKGKVRRTCYHEAGHYMAAWLFPQLLGVNYVTIDRKNIDPQYRGGVHMSKLTPGHETWQEAEKIMLVNVAGMAATTIYSHGSSYVRKKISLFPNDETLVDAHGGTDDYTAAIGNARTTLFHLRIDPARLYWQGFQFMCLALMNPVIWEALTLLAENLYTNEEKKLTEAQISALFASKLDVSTLAHARMEILNQRYPLNRQNLYRLY</sequence>
<dbReference type="InterPro" id="IPR037219">
    <property type="entry name" value="Peptidase_M41-like"/>
</dbReference>
<gene>
    <name evidence="1" type="ORF">FSB76_08395</name>
</gene>
<accession>A0A5B8VW97</accession>
<proteinExistence type="predicted"/>
<dbReference type="RefSeq" id="WP_147053147.1">
    <property type="nucleotide sequence ID" value="NZ_CP042437.1"/>
</dbReference>
<reference evidence="1 2" key="1">
    <citation type="journal article" date="2013" name="J. Microbiol.">
        <title>Mucilaginibacter ginsenosidivorax sp. nov., with ginsenoside converting activity isolated from sediment.</title>
        <authorList>
            <person name="Kim J.K."/>
            <person name="Choi T.E."/>
            <person name="Liu Q.M."/>
            <person name="Park H.Y."/>
            <person name="Yi T.H."/>
            <person name="Yoon M.H."/>
            <person name="Kim S.C."/>
            <person name="Im W.T."/>
        </authorList>
    </citation>
    <scope>NUCLEOTIDE SEQUENCE [LARGE SCALE GENOMIC DNA]</scope>
    <source>
        <strain evidence="1 2">KHI28</strain>
    </source>
</reference>
<evidence type="ECO:0000313" key="1">
    <source>
        <dbReference type="EMBL" id="QEC75964.1"/>
    </source>
</evidence>
<dbReference type="GO" id="GO:0004222">
    <property type="term" value="F:metalloendopeptidase activity"/>
    <property type="evidence" value="ECO:0007669"/>
    <property type="project" value="InterPro"/>
</dbReference>
<organism evidence="1 2">
    <name type="scientific">Mucilaginibacter ginsenosidivorax</name>
    <dbReference type="NCBI Taxonomy" id="862126"/>
    <lineage>
        <taxon>Bacteria</taxon>
        <taxon>Pseudomonadati</taxon>
        <taxon>Bacteroidota</taxon>
        <taxon>Sphingobacteriia</taxon>
        <taxon>Sphingobacteriales</taxon>
        <taxon>Sphingobacteriaceae</taxon>
        <taxon>Mucilaginibacter</taxon>
    </lineage>
</organism>
<keyword evidence="2" id="KW-1185">Reference proteome</keyword>